<protein>
    <submittedName>
        <fullName evidence="1">Probable mannose-6-phosphate isomerase gmuF</fullName>
        <ecNumber evidence="1">5.3.1.8</ecNumber>
    </submittedName>
</protein>
<reference evidence="1 2" key="1">
    <citation type="submission" date="2015-09" db="EMBL/GenBank/DDBJ databases">
        <authorList>
            <consortium name="Pathogen Informatics"/>
        </authorList>
    </citation>
    <scope>NUCLEOTIDE SEQUENCE [LARGE SCALE GENOMIC DNA]</scope>
    <source>
        <strain evidence="1 2">2789STDY5608835</strain>
    </source>
</reference>
<dbReference type="EMBL" id="CYYR01000041">
    <property type="protein sequence ID" value="CUO52990.1"/>
    <property type="molecule type" value="Genomic_DNA"/>
</dbReference>
<dbReference type="Gene3D" id="2.60.120.10">
    <property type="entry name" value="Jelly Rolls"/>
    <property type="match status" value="1"/>
</dbReference>
<evidence type="ECO:0000313" key="2">
    <source>
        <dbReference type="Proteomes" id="UP000095395"/>
    </source>
</evidence>
<dbReference type="RefSeq" id="WP_055303440.1">
    <property type="nucleotide sequence ID" value="NZ_CYYR01000041.1"/>
</dbReference>
<keyword evidence="1" id="KW-0413">Isomerase</keyword>
<proteinExistence type="predicted"/>
<dbReference type="CDD" id="cd07010">
    <property type="entry name" value="cupin_PMI_type_I_N_bac"/>
    <property type="match status" value="1"/>
</dbReference>
<sequence length="300" mass="33970">MLEMKENRVYRPFLGGKMLDELSGTEPASDGHYPERWICSTTAASDGTGISVTTDGKLLTEYVKEPLPVLVKLLDSYSRLMIQVHPDDARAAKYFHSDKGKAESWHILGTRTIHGEEPYVYLGFKKGITKEKWRLLYEKQDVKGMEECLHKIPVKSGDTFFVPGGVPHAMGRGVYFAEVQQPTDITLRTERISPAKELLPDESLHGGAGWDALFDCFDYDGYSLEEIMQRYYVLPEGEIVIRNQYFTMEKIHCLRKRVVKSGNWKIAVVIDGPGKGKEYYLTEDTEFLAGQTILLCSQGI</sequence>
<dbReference type="GO" id="GO:0004476">
    <property type="term" value="F:mannose-6-phosphate isomerase activity"/>
    <property type="evidence" value="ECO:0007669"/>
    <property type="project" value="UniProtKB-EC"/>
</dbReference>
<dbReference type="InterPro" id="IPR011051">
    <property type="entry name" value="RmlC_Cupin_sf"/>
</dbReference>
<dbReference type="Proteomes" id="UP000095395">
    <property type="component" value="Unassembled WGS sequence"/>
</dbReference>
<dbReference type="SUPFAM" id="SSF51182">
    <property type="entry name" value="RmlC-like cupins"/>
    <property type="match status" value="1"/>
</dbReference>
<dbReference type="AlphaFoldDB" id="A0A174FWR1"/>
<evidence type="ECO:0000313" key="1">
    <source>
        <dbReference type="EMBL" id="CUO52990.1"/>
    </source>
</evidence>
<dbReference type="InterPro" id="IPR014710">
    <property type="entry name" value="RmlC-like_jellyroll"/>
</dbReference>
<name>A0A174FWR1_9FIRM</name>
<dbReference type="EC" id="5.3.1.8" evidence="1"/>
<accession>A0A174FWR1</accession>
<organism evidence="1 2">
    <name type="scientific">Roseburia inulinivorans</name>
    <dbReference type="NCBI Taxonomy" id="360807"/>
    <lineage>
        <taxon>Bacteria</taxon>
        <taxon>Bacillati</taxon>
        <taxon>Bacillota</taxon>
        <taxon>Clostridia</taxon>
        <taxon>Lachnospirales</taxon>
        <taxon>Lachnospiraceae</taxon>
        <taxon>Roseburia</taxon>
    </lineage>
</organism>
<gene>
    <name evidence="1" type="primary">gmuF</name>
    <name evidence="1" type="ORF">ERS852392_03436</name>
</gene>